<gene>
    <name evidence="1" type="ORF">CTOB1V02_LOCUS2581</name>
</gene>
<feature type="non-terminal residue" evidence="1">
    <location>
        <position position="116"/>
    </location>
</feature>
<name>A0A7R8W4A5_9CRUS</name>
<dbReference type="AlphaFoldDB" id="A0A7R8W4A5"/>
<reference evidence="1" key="1">
    <citation type="submission" date="2020-11" db="EMBL/GenBank/DDBJ databases">
        <authorList>
            <person name="Tran Van P."/>
        </authorList>
    </citation>
    <scope>NUCLEOTIDE SEQUENCE</scope>
</reference>
<proteinExistence type="predicted"/>
<accession>A0A7R8W4A5</accession>
<sequence>MDHRFLKKEFESRRNHLNVLTEWGSGHEKRALECAAESAAENDDEEIVEIPQERRVSHKDVGQRADVMKSVVMRFKVFFSPLMSYAAWHLRLFQLSMNWGSFLADRKRSHAPIEDE</sequence>
<evidence type="ECO:0000313" key="1">
    <source>
        <dbReference type="EMBL" id="CAD7224624.1"/>
    </source>
</evidence>
<dbReference type="EMBL" id="OB660409">
    <property type="protein sequence ID" value="CAD7224624.1"/>
    <property type="molecule type" value="Genomic_DNA"/>
</dbReference>
<protein>
    <submittedName>
        <fullName evidence="1">Uncharacterized protein</fullName>
    </submittedName>
</protein>
<organism evidence="1">
    <name type="scientific">Cyprideis torosa</name>
    <dbReference type="NCBI Taxonomy" id="163714"/>
    <lineage>
        <taxon>Eukaryota</taxon>
        <taxon>Metazoa</taxon>
        <taxon>Ecdysozoa</taxon>
        <taxon>Arthropoda</taxon>
        <taxon>Crustacea</taxon>
        <taxon>Oligostraca</taxon>
        <taxon>Ostracoda</taxon>
        <taxon>Podocopa</taxon>
        <taxon>Podocopida</taxon>
        <taxon>Cytherocopina</taxon>
        <taxon>Cytheroidea</taxon>
        <taxon>Cytherideidae</taxon>
        <taxon>Cyprideis</taxon>
    </lineage>
</organism>